<dbReference type="EMBL" id="MFBQ01000036">
    <property type="protein sequence ID" value="OGE04111.1"/>
    <property type="molecule type" value="Genomic_DNA"/>
</dbReference>
<evidence type="ECO:0000313" key="2">
    <source>
        <dbReference type="Proteomes" id="UP000176780"/>
    </source>
</evidence>
<accession>A0A1F5HJ10</accession>
<organism evidence="1 2">
    <name type="scientific">Candidatus Curtissbacteria bacterium RIFCSPLOWO2_01_FULL_41_18</name>
    <dbReference type="NCBI Taxonomy" id="1797727"/>
    <lineage>
        <taxon>Bacteria</taxon>
        <taxon>Candidatus Curtissiibacteriota</taxon>
    </lineage>
</organism>
<reference evidence="1 2" key="1">
    <citation type="journal article" date="2016" name="Nat. Commun.">
        <title>Thousands of microbial genomes shed light on interconnected biogeochemical processes in an aquifer system.</title>
        <authorList>
            <person name="Anantharaman K."/>
            <person name="Brown C.T."/>
            <person name="Hug L.A."/>
            <person name="Sharon I."/>
            <person name="Castelle C.J."/>
            <person name="Probst A.J."/>
            <person name="Thomas B.C."/>
            <person name="Singh A."/>
            <person name="Wilkins M.J."/>
            <person name="Karaoz U."/>
            <person name="Brodie E.L."/>
            <person name="Williams K.H."/>
            <person name="Hubbard S.S."/>
            <person name="Banfield J.F."/>
        </authorList>
    </citation>
    <scope>NUCLEOTIDE SEQUENCE [LARGE SCALE GENOMIC DNA]</scope>
</reference>
<dbReference type="AlphaFoldDB" id="A0A1F5HJ10"/>
<comment type="caution">
    <text evidence="1">The sequence shown here is derived from an EMBL/GenBank/DDBJ whole genome shotgun (WGS) entry which is preliminary data.</text>
</comment>
<sequence length="118" mass="12993">MAAPLASLILAVFFTTSISLFIPPATQPLKVKASFLGKKLTHSNSDASTIPFLCAKYSSVTPTVAAKTIILRLIARLAACKYLRRSIVEFIHPFPLLILDCRERQFSQAETVPNQVFV</sequence>
<name>A0A1F5HJ10_9BACT</name>
<evidence type="ECO:0000313" key="1">
    <source>
        <dbReference type="EMBL" id="OGE04111.1"/>
    </source>
</evidence>
<protein>
    <submittedName>
        <fullName evidence="1">Uncharacterized protein</fullName>
    </submittedName>
</protein>
<dbReference type="Proteomes" id="UP000176780">
    <property type="component" value="Unassembled WGS sequence"/>
</dbReference>
<gene>
    <name evidence="1" type="ORF">A3B51_01810</name>
</gene>
<proteinExistence type="predicted"/>